<organism evidence="2 3">
    <name type="scientific">Plasmodium fragile</name>
    <dbReference type="NCBI Taxonomy" id="5857"/>
    <lineage>
        <taxon>Eukaryota</taxon>
        <taxon>Sar</taxon>
        <taxon>Alveolata</taxon>
        <taxon>Apicomplexa</taxon>
        <taxon>Aconoidasida</taxon>
        <taxon>Haemosporida</taxon>
        <taxon>Plasmodiidae</taxon>
        <taxon>Plasmodium</taxon>
        <taxon>Plasmodium (Plasmodium)</taxon>
    </lineage>
</organism>
<name>A0A0D9QK23_PLAFR</name>
<evidence type="ECO:0000256" key="1">
    <source>
        <dbReference type="SAM" id="MobiDB-lite"/>
    </source>
</evidence>
<gene>
    <name evidence="2" type="ORF">AK88_02988</name>
</gene>
<dbReference type="VEuPathDB" id="PlasmoDB:AK88_02988"/>
<dbReference type="AlphaFoldDB" id="A0A0D9QK23"/>
<feature type="compositionally biased region" description="Polar residues" evidence="1">
    <location>
        <begin position="216"/>
        <end position="225"/>
    </location>
</feature>
<dbReference type="EMBL" id="KQ001676">
    <property type="protein sequence ID" value="KJP87308.1"/>
    <property type="molecule type" value="Genomic_DNA"/>
</dbReference>
<protein>
    <recommendedName>
        <fullName evidence="4">Schizont-infected cell agglutination extracellular alpha domain-containing protein</fullName>
    </recommendedName>
</protein>
<accession>A0A0D9QK23</accession>
<evidence type="ECO:0000313" key="2">
    <source>
        <dbReference type="EMBL" id="KJP87308.1"/>
    </source>
</evidence>
<feature type="region of interest" description="Disordered" evidence="1">
    <location>
        <begin position="89"/>
        <end position="119"/>
    </location>
</feature>
<evidence type="ECO:0000313" key="3">
    <source>
        <dbReference type="Proteomes" id="UP000054561"/>
    </source>
</evidence>
<sequence length="361" mass="40102">MHHDGHQAGEIFNETDKAVCWLVLKALSFKHGIQWMAGGTHLNNVHTEDATIEPYMKCILVNIFMKKIIGHKCLHLDGGRNAFKAATATRRQGQYQEPNMECEKEDRKDGTKTKGQNTAEWDPWDIMKRWLQRNKRYLSDGDWGVLGKECIVDRDNGAVGTNEEQVIEIKHRANNKIEEVGTALEAVVKEILKEIDSSSAGESMDSIIKKVKQGKDSASTTPQQHGQSAGEQQATSSSTTTSSPGMSEPGTTHTAVGSAKPADNEPATQKEPTGKDTWEKARMRTNMTEYVPYEYGCRHNNNAHAAEAAQQQTSLTLIGHDRRDERTVGSVGHCVDERTVQRRGDECGAYGIYGYKRIICA</sequence>
<dbReference type="GeneID" id="24268302"/>
<proteinExistence type="predicted"/>
<keyword evidence="3" id="KW-1185">Reference proteome</keyword>
<feature type="compositionally biased region" description="Basic and acidic residues" evidence="1">
    <location>
        <begin position="101"/>
        <end position="112"/>
    </location>
</feature>
<feature type="region of interest" description="Disordered" evidence="1">
    <location>
        <begin position="210"/>
        <end position="278"/>
    </location>
</feature>
<dbReference type="Proteomes" id="UP000054561">
    <property type="component" value="Unassembled WGS sequence"/>
</dbReference>
<dbReference type="RefSeq" id="XP_012336034.1">
    <property type="nucleotide sequence ID" value="XM_012480611.1"/>
</dbReference>
<reference evidence="2 3" key="1">
    <citation type="submission" date="2014-03" db="EMBL/GenBank/DDBJ databases">
        <title>The Genome Sequence of Plasmodium fragile nilgiri.</title>
        <authorList>
            <consortium name="The Broad Institute Genomics Platform"/>
            <consortium name="The Broad Institute Genome Sequencing Center for Infectious Disease"/>
            <person name="Neafsey D."/>
            <person name="Duraisingh M."/>
            <person name="Young S.K."/>
            <person name="Zeng Q."/>
            <person name="Gargeya S."/>
            <person name="Abouelleil A."/>
            <person name="Alvarado L."/>
            <person name="Chapman S.B."/>
            <person name="Gainer-Dewar J."/>
            <person name="Goldberg J."/>
            <person name="Griggs A."/>
            <person name="Gujja S."/>
            <person name="Hansen M."/>
            <person name="Howarth C."/>
            <person name="Imamovic A."/>
            <person name="Larimer J."/>
            <person name="Pearson M."/>
            <person name="Poon T.W."/>
            <person name="Priest M."/>
            <person name="Roberts A."/>
            <person name="Saif S."/>
            <person name="Shea T."/>
            <person name="Sykes S."/>
            <person name="Wortman J."/>
            <person name="Nusbaum C."/>
            <person name="Birren B."/>
        </authorList>
    </citation>
    <scope>NUCLEOTIDE SEQUENCE [LARGE SCALE GENOMIC DNA]</scope>
    <source>
        <strain evidence="3">nilgiri</strain>
    </source>
</reference>
<feature type="compositionally biased region" description="Low complexity" evidence="1">
    <location>
        <begin position="226"/>
        <end position="252"/>
    </location>
</feature>
<evidence type="ECO:0008006" key="4">
    <source>
        <dbReference type="Google" id="ProtNLM"/>
    </source>
</evidence>